<reference evidence="1 2" key="1">
    <citation type="submission" date="2016-10" db="EMBL/GenBank/DDBJ databases">
        <title>Lutibacter sp. LPB0138, isolated from marine gastropod.</title>
        <authorList>
            <person name="Kim E."/>
            <person name="Yi H."/>
        </authorList>
    </citation>
    <scope>NUCLEOTIDE SEQUENCE [LARGE SCALE GENOMIC DNA]</scope>
    <source>
        <strain evidence="1 2">LPB0138</strain>
    </source>
</reference>
<dbReference type="Gene3D" id="2.60.40.2030">
    <property type="match status" value="1"/>
</dbReference>
<protein>
    <recommendedName>
        <fullName evidence="3">Calx-beta domain-containing protein</fullName>
    </recommendedName>
</protein>
<dbReference type="STRING" id="1850246.LPB138_14350"/>
<keyword evidence="2" id="KW-1185">Reference proteome</keyword>
<evidence type="ECO:0000313" key="1">
    <source>
        <dbReference type="EMBL" id="AOW21787.1"/>
    </source>
</evidence>
<evidence type="ECO:0000313" key="2">
    <source>
        <dbReference type="Proteomes" id="UP000176050"/>
    </source>
</evidence>
<evidence type="ECO:0008006" key="3">
    <source>
        <dbReference type="Google" id="ProtNLM"/>
    </source>
</evidence>
<dbReference type="EMBL" id="CP017478">
    <property type="protein sequence ID" value="AOW21787.1"/>
    <property type="molecule type" value="Genomic_DNA"/>
</dbReference>
<proteinExistence type="predicted"/>
<sequence length="289" mass="31088">MSCDEDKTTYDALEYPSDAFISLSGTTTSVPESSTTPIEIVATYSNSLADFTSDVSVDFTISSDIAIEGTHYTVVDGKSSFNFPVGVFTDKIEIIPIDNITEDGDKVLAITLENSTVNLGFPGPDSLGKTLEIILADDDCAKNEDLRPYEGSWTGDDNCGGYTGVTLNTYLPCLEDGAGLTFTGLGYNWLQDPSYWAETITAEYPTFMTVDLDAGTVEIAEQAFVTTLYDGDYTEYNIFGSGTIDTSGSSPVITIQYDMTNVQNPQWGPMSQTGGTPCSGVFEATFTLD</sequence>
<dbReference type="SUPFAM" id="SSF141072">
    <property type="entry name" value="CalX-like"/>
    <property type="match status" value="1"/>
</dbReference>
<dbReference type="Proteomes" id="UP000176050">
    <property type="component" value="Chromosome"/>
</dbReference>
<name>A0A1D8PB54_9FLAO</name>
<gene>
    <name evidence="1" type="ORF">LPB138_14350</name>
</gene>
<dbReference type="AlphaFoldDB" id="A0A1D8PB54"/>
<dbReference type="InterPro" id="IPR038081">
    <property type="entry name" value="CalX-like_sf"/>
</dbReference>
<dbReference type="KEGG" id="lul:LPB138_14350"/>
<accession>A0A1D8PB54</accession>
<organism evidence="1 2">
    <name type="scientific">Urechidicola croceus</name>
    <dbReference type="NCBI Taxonomy" id="1850246"/>
    <lineage>
        <taxon>Bacteria</taxon>
        <taxon>Pseudomonadati</taxon>
        <taxon>Bacteroidota</taxon>
        <taxon>Flavobacteriia</taxon>
        <taxon>Flavobacteriales</taxon>
        <taxon>Flavobacteriaceae</taxon>
        <taxon>Urechidicola</taxon>
    </lineage>
</organism>